<keyword evidence="2" id="KW-0012">Acyltransferase</keyword>
<dbReference type="GO" id="GO:0016747">
    <property type="term" value="F:acyltransferase activity, transferring groups other than amino-acyl groups"/>
    <property type="evidence" value="ECO:0007669"/>
    <property type="project" value="InterPro"/>
</dbReference>
<feature type="domain" description="N-acetyltransferase" evidence="3">
    <location>
        <begin position="1"/>
        <end position="197"/>
    </location>
</feature>
<dbReference type="InterPro" id="IPR016181">
    <property type="entry name" value="Acyl_CoA_acyltransferase"/>
</dbReference>
<dbReference type="Proteomes" id="UP000006251">
    <property type="component" value="Unassembled WGS sequence"/>
</dbReference>
<protein>
    <recommendedName>
        <fullName evidence="3">N-acetyltransferase domain-containing protein</fullName>
    </recommendedName>
</protein>
<dbReference type="InterPro" id="IPR050680">
    <property type="entry name" value="YpeA/RimI_acetyltransf"/>
</dbReference>
<evidence type="ECO:0000313" key="5">
    <source>
        <dbReference type="Proteomes" id="UP000006251"/>
    </source>
</evidence>
<sequence>MNTDDINYYLGLPERYRDCAVDLYDEAFGQKFAVAIPSREKRIIFLRKCFTLDYVIGAIYDDKLIGIAGFQTPEGSLTGGITYRELLSQLGFIKGNWAAIIFALYERKAVFKELIMDGIAVHSDARGKGVGSYPLKEVAKYAKDHQFNTVRLDVIDINTKAKILYERMGFKSVKTESYPYLKWLLGFSSSTTMELTV</sequence>
<name>K6ZJB1_9ALTE</name>
<dbReference type="STRING" id="1121922.GCA_000428905_03060"/>
<dbReference type="InterPro" id="IPR000182">
    <property type="entry name" value="GNAT_dom"/>
</dbReference>
<keyword evidence="5" id="KW-1185">Reference proteome</keyword>
<comment type="caution">
    <text evidence="4">The sequence shown here is derived from an EMBL/GenBank/DDBJ whole genome shotgun (WGS) entry which is preliminary data.</text>
</comment>
<dbReference type="RefSeq" id="WP_006011452.1">
    <property type="nucleotide sequence ID" value="NZ_AUAV01000017.1"/>
</dbReference>
<accession>K6ZJB1</accession>
<dbReference type="PANTHER" id="PTHR43420">
    <property type="entry name" value="ACETYLTRANSFERASE"/>
    <property type="match status" value="1"/>
</dbReference>
<dbReference type="PROSITE" id="PS51186">
    <property type="entry name" value="GNAT"/>
    <property type="match status" value="1"/>
</dbReference>
<evidence type="ECO:0000313" key="4">
    <source>
        <dbReference type="EMBL" id="GAC28973.1"/>
    </source>
</evidence>
<dbReference type="AlphaFoldDB" id="K6ZJB1"/>
<gene>
    <name evidence="4" type="ORF">GPAL_2112</name>
</gene>
<proteinExistence type="predicted"/>
<keyword evidence="1" id="KW-0808">Transferase</keyword>
<evidence type="ECO:0000256" key="2">
    <source>
        <dbReference type="ARBA" id="ARBA00023315"/>
    </source>
</evidence>
<dbReference type="Gene3D" id="3.40.630.30">
    <property type="match status" value="1"/>
</dbReference>
<dbReference type="OrthoDB" id="273614at2"/>
<evidence type="ECO:0000259" key="3">
    <source>
        <dbReference type="PROSITE" id="PS51186"/>
    </source>
</evidence>
<dbReference type="CDD" id="cd04301">
    <property type="entry name" value="NAT_SF"/>
    <property type="match status" value="1"/>
</dbReference>
<dbReference type="SUPFAM" id="SSF55729">
    <property type="entry name" value="Acyl-CoA N-acyltransferases (Nat)"/>
    <property type="match status" value="1"/>
</dbReference>
<organism evidence="4 5">
    <name type="scientific">Brumicola pallidula DSM 14239 = ACAM 615</name>
    <dbReference type="NCBI Taxonomy" id="1121922"/>
    <lineage>
        <taxon>Bacteria</taxon>
        <taxon>Pseudomonadati</taxon>
        <taxon>Pseudomonadota</taxon>
        <taxon>Gammaproteobacteria</taxon>
        <taxon>Alteromonadales</taxon>
        <taxon>Alteromonadaceae</taxon>
        <taxon>Brumicola</taxon>
    </lineage>
</organism>
<evidence type="ECO:0000256" key="1">
    <source>
        <dbReference type="ARBA" id="ARBA00022679"/>
    </source>
</evidence>
<reference evidence="5" key="1">
    <citation type="journal article" date="2014" name="Environ. Microbiol.">
        <title>Comparative genomics of the marine bacterial genus Glaciecola reveals the high degree of genomic diversity and genomic characteristic for cold adaptation.</title>
        <authorList>
            <person name="Qin Q.L."/>
            <person name="Xie B.B."/>
            <person name="Yu Y."/>
            <person name="Shu Y.L."/>
            <person name="Rong J.C."/>
            <person name="Zhang Y.J."/>
            <person name="Zhao D.L."/>
            <person name="Chen X.L."/>
            <person name="Zhang X.Y."/>
            <person name="Chen B."/>
            <person name="Zhou B.C."/>
            <person name="Zhang Y.Z."/>
        </authorList>
    </citation>
    <scope>NUCLEOTIDE SEQUENCE [LARGE SCALE GENOMIC DNA]</scope>
    <source>
        <strain evidence="5">ACAM 615</strain>
    </source>
</reference>
<dbReference type="EMBL" id="BAEQ01000038">
    <property type="protein sequence ID" value="GAC28973.1"/>
    <property type="molecule type" value="Genomic_DNA"/>
</dbReference>
<dbReference type="Pfam" id="PF00583">
    <property type="entry name" value="Acetyltransf_1"/>
    <property type="match status" value="1"/>
</dbReference>